<dbReference type="Gene3D" id="3.40.50.720">
    <property type="entry name" value="NAD(P)-binding Rossmann-like Domain"/>
    <property type="match status" value="1"/>
</dbReference>
<evidence type="ECO:0000313" key="2">
    <source>
        <dbReference type="Proteomes" id="UP001519332"/>
    </source>
</evidence>
<reference evidence="1 2" key="1">
    <citation type="submission" date="2021-03" db="EMBL/GenBank/DDBJ databases">
        <title>Sequencing the genomes of 1000 actinobacteria strains.</title>
        <authorList>
            <person name="Klenk H.-P."/>
        </authorList>
    </citation>
    <scope>NUCLEOTIDE SEQUENCE [LARGE SCALE GENOMIC DNA]</scope>
    <source>
        <strain evidence="1 2">DSM 46670</strain>
    </source>
</reference>
<evidence type="ECO:0008006" key="3">
    <source>
        <dbReference type="Google" id="ProtNLM"/>
    </source>
</evidence>
<dbReference type="RefSeq" id="WP_209642974.1">
    <property type="nucleotide sequence ID" value="NZ_JAGINW010000001.1"/>
</dbReference>
<name>A0ABS4TP96_9PSEU</name>
<dbReference type="EMBL" id="JAGINW010000001">
    <property type="protein sequence ID" value="MBP2325824.1"/>
    <property type="molecule type" value="Genomic_DNA"/>
</dbReference>
<accession>A0ABS4TP96</accession>
<dbReference type="Gene3D" id="3.90.25.10">
    <property type="entry name" value="UDP-galactose 4-epimerase, domain 1"/>
    <property type="match status" value="1"/>
</dbReference>
<proteinExistence type="predicted"/>
<keyword evidence="2" id="KW-1185">Reference proteome</keyword>
<evidence type="ECO:0000313" key="1">
    <source>
        <dbReference type="EMBL" id="MBP2325824.1"/>
    </source>
</evidence>
<sequence>MRVTGAVMAHPLRLERARALAGGVLDVVTDPDPGGQPSAFRTSLRAWSSVPEGSTHHFLLHDDMVLSAGFFGRVRAAAEAMPDAALALFAFWNSRNGAAARQGALAGARWVPAANEYMPVAAIMLPRDVARDYVAWARDKGGTWPDDVLMNRFLKQAGVPAYVAVPSLAEHEDMASLVDNDFQGLRRSACFIRHDDGEERPGLTGLSVIPFFKLGVAQCAVRSSAGWRTMQCEEYLRRFEIDLPQRDEFDSEEAWGVWLTAFTMGVVNQAEGHGVGQSEQVLDRALATIVPGGMCHKLGAKALADLTDRLHEVAWDGLRLGLSTTPKTRESPSRSVSVAGGGFVGDYLRHALADRGYQVTDRKADIAIQMAGERAILLGDLILRLGVPYGPGMPADKPLAQFVRNALLNRPIDLTDAEPVQLVHLKDVADAVEAVLHRAPPSKAYTIANPNLVTPEKLCVAIGQSVRPVRTEGTPAKGGTPVPVGRAEKELGWRPSIDLHYGLHTYSQWLAYETDD</sequence>
<dbReference type="Proteomes" id="UP001519332">
    <property type="component" value="Unassembled WGS sequence"/>
</dbReference>
<dbReference type="SUPFAM" id="SSF51735">
    <property type="entry name" value="NAD(P)-binding Rossmann-fold domains"/>
    <property type="match status" value="1"/>
</dbReference>
<protein>
    <recommendedName>
        <fullName evidence="3">NAD-dependent epimerase/dehydratase domain-containing protein</fullName>
    </recommendedName>
</protein>
<dbReference type="InterPro" id="IPR036291">
    <property type="entry name" value="NAD(P)-bd_dom_sf"/>
</dbReference>
<gene>
    <name evidence="1" type="ORF">JOF56_006209</name>
</gene>
<comment type="caution">
    <text evidence="1">The sequence shown here is derived from an EMBL/GenBank/DDBJ whole genome shotgun (WGS) entry which is preliminary data.</text>
</comment>
<organism evidence="1 2">
    <name type="scientific">Kibdelosporangium banguiense</name>
    <dbReference type="NCBI Taxonomy" id="1365924"/>
    <lineage>
        <taxon>Bacteria</taxon>
        <taxon>Bacillati</taxon>
        <taxon>Actinomycetota</taxon>
        <taxon>Actinomycetes</taxon>
        <taxon>Pseudonocardiales</taxon>
        <taxon>Pseudonocardiaceae</taxon>
        <taxon>Kibdelosporangium</taxon>
    </lineage>
</organism>